<accession>A0A9N9A477</accession>
<keyword evidence="2" id="KW-1185">Reference proteome</keyword>
<evidence type="ECO:0000313" key="2">
    <source>
        <dbReference type="Proteomes" id="UP000789706"/>
    </source>
</evidence>
<organism evidence="1 2">
    <name type="scientific">Diversispora eburnea</name>
    <dbReference type="NCBI Taxonomy" id="1213867"/>
    <lineage>
        <taxon>Eukaryota</taxon>
        <taxon>Fungi</taxon>
        <taxon>Fungi incertae sedis</taxon>
        <taxon>Mucoromycota</taxon>
        <taxon>Glomeromycotina</taxon>
        <taxon>Glomeromycetes</taxon>
        <taxon>Diversisporales</taxon>
        <taxon>Diversisporaceae</taxon>
        <taxon>Diversispora</taxon>
    </lineage>
</organism>
<reference evidence="1" key="1">
    <citation type="submission" date="2021-06" db="EMBL/GenBank/DDBJ databases">
        <authorList>
            <person name="Kallberg Y."/>
            <person name="Tangrot J."/>
            <person name="Rosling A."/>
        </authorList>
    </citation>
    <scope>NUCLEOTIDE SEQUENCE</scope>
    <source>
        <strain evidence="1">AZ414A</strain>
    </source>
</reference>
<sequence length="53" mass="6170">MRNAESYVDEQVVLIDTNNTINDVWLLTTTGQNLETTLLRIFIKYPDDSWCCC</sequence>
<dbReference type="AlphaFoldDB" id="A0A9N9A477"/>
<proteinExistence type="predicted"/>
<gene>
    <name evidence="1" type="ORF">DEBURN_LOCUS5429</name>
</gene>
<name>A0A9N9A477_9GLOM</name>
<protein>
    <submittedName>
        <fullName evidence="1">2680_t:CDS:1</fullName>
    </submittedName>
</protein>
<dbReference type="Proteomes" id="UP000789706">
    <property type="component" value="Unassembled WGS sequence"/>
</dbReference>
<evidence type="ECO:0000313" key="1">
    <source>
        <dbReference type="EMBL" id="CAG8516221.1"/>
    </source>
</evidence>
<dbReference type="EMBL" id="CAJVPK010000484">
    <property type="protein sequence ID" value="CAG8516221.1"/>
    <property type="molecule type" value="Genomic_DNA"/>
</dbReference>
<comment type="caution">
    <text evidence="1">The sequence shown here is derived from an EMBL/GenBank/DDBJ whole genome shotgun (WGS) entry which is preliminary data.</text>
</comment>